<evidence type="ECO:0000313" key="2">
    <source>
        <dbReference type="EMBL" id="TDC72708.1"/>
    </source>
</evidence>
<accession>A0A4R4T6H7</accession>
<evidence type="ECO:0000256" key="1">
    <source>
        <dbReference type="SAM" id="Phobius"/>
    </source>
</evidence>
<dbReference type="Proteomes" id="UP000295345">
    <property type="component" value="Unassembled WGS sequence"/>
</dbReference>
<dbReference type="EMBL" id="SMKI01000233">
    <property type="protein sequence ID" value="TDC72708.1"/>
    <property type="molecule type" value="Genomic_DNA"/>
</dbReference>
<feature type="transmembrane region" description="Helical" evidence="1">
    <location>
        <begin position="70"/>
        <end position="93"/>
    </location>
</feature>
<keyword evidence="1" id="KW-1133">Transmembrane helix</keyword>
<dbReference type="OrthoDB" id="5125370at2"/>
<keyword evidence="1" id="KW-0472">Membrane</keyword>
<reference evidence="2 3" key="1">
    <citation type="submission" date="2019-03" db="EMBL/GenBank/DDBJ databases">
        <title>Draft genome sequences of novel Actinobacteria.</title>
        <authorList>
            <person name="Sahin N."/>
            <person name="Ay H."/>
            <person name="Saygin H."/>
        </authorList>
    </citation>
    <scope>NUCLEOTIDE SEQUENCE [LARGE SCALE GENOMIC DNA]</scope>
    <source>
        <strain evidence="2 3">DSM 41900</strain>
    </source>
</reference>
<name>A0A4R4T6H7_9ACTN</name>
<dbReference type="RefSeq" id="WP_132819658.1">
    <property type="nucleotide sequence ID" value="NZ_SMKI01000233.1"/>
</dbReference>
<evidence type="ECO:0000313" key="3">
    <source>
        <dbReference type="Proteomes" id="UP000295345"/>
    </source>
</evidence>
<comment type="caution">
    <text evidence="2">The sequence shown here is derived from an EMBL/GenBank/DDBJ whole genome shotgun (WGS) entry which is preliminary data.</text>
</comment>
<sequence length="365" mass="38477">MGEDRAVADHVHPTMRIALLGVAGTVQFGLCLAPLVTHEYRPAWVAVAAFTALALVTATCGAWVVRGRPLPPTVAVVGAVVVLTASPAATAVLPPDGHFRAPDWAFGLVGWHLLLLLLDRVPVLLAALAVNVAAKVAQFLLSGVPERVEVSAAGAVVLSTTSVQLAVVVITRLLRRGARQATEVAAERDRMVTRVAVAEQRERGQRIGFAGQLGVTLPLLADLADGVLDPRDDDTRRRCALAATQLRRLFAENDDVPDPLVHEVTACVDEAERRGVEVSLAVSGTVVPVPTSVRRELTGPVVAALSAARTRARVSVLRTDEEVRVAVVADAGTGVVVGSSPRVEVDSGTYGEHVRVGARWRRTSG</sequence>
<gene>
    <name evidence="2" type="ORF">E1283_21005</name>
</gene>
<feature type="transmembrane region" description="Helical" evidence="1">
    <location>
        <begin position="43"/>
        <end position="64"/>
    </location>
</feature>
<keyword evidence="1" id="KW-0812">Transmembrane</keyword>
<feature type="transmembrane region" description="Helical" evidence="1">
    <location>
        <begin position="150"/>
        <end position="170"/>
    </location>
</feature>
<dbReference type="AlphaFoldDB" id="A0A4R4T6H7"/>
<protein>
    <submittedName>
        <fullName evidence="2">Uncharacterized protein</fullName>
    </submittedName>
</protein>
<feature type="transmembrane region" description="Helical" evidence="1">
    <location>
        <begin position="105"/>
        <end position="130"/>
    </location>
</feature>
<organism evidence="2 3">
    <name type="scientific">Streptomyces hainanensis</name>
    <dbReference type="NCBI Taxonomy" id="402648"/>
    <lineage>
        <taxon>Bacteria</taxon>
        <taxon>Bacillati</taxon>
        <taxon>Actinomycetota</taxon>
        <taxon>Actinomycetes</taxon>
        <taxon>Kitasatosporales</taxon>
        <taxon>Streptomycetaceae</taxon>
        <taxon>Streptomyces</taxon>
    </lineage>
</organism>
<keyword evidence="3" id="KW-1185">Reference proteome</keyword>
<proteinExistence type="predicted"/>
<feature type="transmembrane region" description="Helical" evidence="1">
    <location>
        <begin position="17"/>
        <end position="36"/>
    </location>
</feature>